<evidence type="ECO:0000256" key="4">
    <source>
        <dbReference type="ARBA" id="ARBA00006958"/>
    </source>
</evidence>
<comment type="function">
    <text evidence="12">Transposase-derived protein that may have nuclease activity. Does not have transposase activity.</text>
</comment>
<evidence type="ECO:0000259" key="13">
    <source>
        <dbReference type="Pfam" id="PF13359"/>
    </source>
</evidence>
<reference evidence="14" key="3">
    <citation type="submission" date="2025-09" db="UniProtKB">
        <authorList>
            <consortium name="Ensembl"/>
        </authorList>
    </citation>
    <scope>IDENTIFICATION</scope>
</reference>
<dbReference type="GO" id="GO:0005634">
    <property type="term" value="C:nucleus"/>
    <property type="evidence" value="ECO:0007669"/>
    <property type="project" value="UniProtKB-SubCell"/>
</dbReference>
<keyword evidence="8" id="KW-0479">Metal-binding</keyword>
<dbReference type="OMA" id="KHRETAR"/>
<dbReference type="GO" id="GO:0005737">
    <property type="term" value="C:cytoplasm"/>
    <property type="evidence" value="ECO:0007669"/>
    <property type="project" value="UniProtKB-SubCell"/>
</dbReference>
<evidence type="ECO:0000256" key="6">
    <source>
        <dbReference type="ARBA" id="ARBA00022490"/>
    </source>
</evidence>
<protein>
    <recommendedName>
        <fullName evidence="5">Putative nuclease HARBI1</fullName>
    </recommendedName>
    <alternativeName>
        <fullName evidence="11">Harbinger transposase-derived nuclease</fullName>
    </alternativeName>
</protein>
<reference evidence="14" key="2">
    <citation type="submission" date="2025-08" db="UniProtKB">
        <authorList>
            <consortium name="Ensembl"/>
        </authorList>
    </citation>
    <scope>IDENTIFICATION</scope>
</reference>
<dbReference type="GO" id="GO:0046872">
    <property type="term" value="F:metal ion binding"/>
    <property type="evidence" value="ECO:0007669"/>
    <property type="project" value="UniProtKB-KW"/>
</dbReference>
<dbReference type="AlphaFoldDB" id="M3XJB1"/>
<keyword evidence="15" id="KW-1185">Reference proteome</keyword>
<dbReference type="Ensembl" id="ENSLACT00000025557.1">
    <property type="protein sequence ID" value="ENSLACP00000022817.1"/>
    <property type="gene ID" value="ENSLACG00000022168.1"/>
</dbReference>
<dbReference type="GO" id="GO:0016787">
    <property type="term" value="F:hydrolase activity"/>
    <property type="evidence" value="ECO:0007669"/>
    <property type="project" value="UniProtKB-KW"/>
</dbReference>
<dbReference type="InterPro" id="IPR027806">
    <property type="entry name" value="HARBI1_dom"/>
</dbReference>
<evidence type="ECO:0000256" key="12">
    <source>
        <dbReference type="ARBA" id="ARBA00045850"/>
    </source>
</evidence>
<comment type="cofactor">
    <cofactor evidence="1">
        <name>a divalent metal cation</name>
        <dbReference type="ChEBI" id="CHEBI:60240"/>
    </cofactor>
</comment>
<dbReference type="EMBL" id="AFYH01095282">
    <property type="status" value="NOT_ANNOTATED_CDS"/>
    <property type="molecule type" value="Genomic_DNA"/>
</dbReference>
<dbReference type="eggNOG" id="KOG4585">
    <property type="taxonomic scope" value="Eukaryota"/>
</dbReference>
<dbReference type="PRINTS" id="PR02086">
    <property type="entry name" value="PUTNUCHARBI1"/>
</dbReference>
<dbReference type="HOGENOM" id="CLU_018552_13_5_1"/>
<reference evidence="15" key="1">
    <citation type="submission" date="2011-08" db="EMBL/GenBank/DDBJ databases">
        <title>The draft genome of Latimeria chalumnae.</title>
        <authorList>
            <person name="Di Palma F."/>
            <person name="Alfoldi J."/>
            <person name="Johnson J."/>
            <person name="Berlin A."/>
            <person name="Gnerre S."/>
            <person name="Jaffe D."/>
            <person name="MacCallum I."/>
            <person name="Young S."/>
            <person name="Walker B.J."/>
            <person name="Lander E."/>
            <person name="Lindblad-Toh K."/>
        </authorList>
    </citation>
    <scope>NUCLEOTIDE SEQUENCE [LARGE SCALE GENOMIC DNA]</scope>
    <source>
        <strain evidence="15">Wild caught</strain>
    </source>
</reference>
<dbReference type="Pfam" id="PF13359">
    <property type="entry name" value="DDE_Tnp_4"/>
    <property type="match status" value="1"/>
</dbReference>
<evidence type="ECO:0000256" key="2">
    <source>
        <dbReference type="ARBA" id="ARBA00004123"/>
    </source>
</evidence>
<dbReference type="Bgee" id="ENSLACG00000022168">
    <property type="expression patterns" value="Expressed in muscle tissue and 3 other cell types or tissues"/>
</dbReference>
<evidence type="ECO:0000313" key="15">
    <source>
        <dbReference type="Proteomes" id="UP000008672"/>
    </source>
</evidence>
<evidence type="ECO:0000256" key="3">
    <source>
        <dbReference type="ARBA" id="ARBA00004496"/>
    </source>
</evidence>
<dbReference type="InParanoid" id="M3XJB1"/>
<evidence type="ECO:0000256" key="9">
    <source>
        <dbReference type="ARBA" id="ARBA00022801"/>
    </source>
</evidence>
<sequence length="254" mass="28918">MVSEGGFFSWFSFLIVEKRQKRRKRYYPEKRIFRDRHSFLDLTEEQVLYRYHLDKQTLLDLCEELKGDLESATSRSHAIPVVLKVTSALCFLTSGSFQASTGDTTGISQSAMSNSLTQFLNALVQRAEQYVSFPRSLQQQEQVKREFYAIAGFPYVLGAVDCMHVAIRAPSVNEPAYQSGRNFHSMNMQVVCDAKCKITNVVAKYPGSCHDAYILQQSSLGNLFENHEEHEGWLIGKLMTLLLSLYTNGKLNTM</sequence>
<dbReference type="InterPro" id="IPR026103">
    <property type="entry name" value="HARBI1_animal"/>
</dbReference>
<evidence type="ECO:0000256" key="10">
    <source>
        <dbReference type="ARBA" id="ARBA00023242"/>
    </source>
</evidence>
<keyword evidence="9" id="KW-0378">Hydrolase</keyword>
<dbReference type="STRING" id="7897.ENSLACP00000022817"/>
<keyword evidence="7" id="KW-0540">Nuclease</keyword>
<evidence type="ECO:0000256" key="5">
    <source>
        <dbReference type="ARBA" id="ARBA00015519"/>
    </source>
</evidence>
<evidence type="ECO:0000256" key="1">
    <source>
        <dbReference type="ARBA" id="ARBA00001968"/>
    </source>
</evidence>
<proteinExistence type="inferred from homology"/>
<evidence type="ECO:0000256" key="11">
    <source>
        <dbReference type="ARBA" id="ARBA00030126"/>
    </source>
</evidence>
<comment type="subcellular location">
    <subcellularLocation>
        <location evidence="3">Cytoplasm</location>
    </subcellularLocation>
    <subcellularLocation>
        <location evidence="2">Nucleus</location>
    </subcellularLocation>
</comment>
<keyword evidence="10" id="KW-0539">Nucleus</keyword>
<comment type="similarity">
    <text evidence="4">Belongs to the HARBI1 family.</text>
</comment>
<dbReference type="GeneTree" id="ENSGT00940000154348"/>
<feature type="domain" description="DDE Tnp4" evidence="13">
    <location>
        <begin position="160"/>
        <end position="230"/>
    </location>
</feature>
<dbReference type="PANTHER" id="PTHR22930">
    <property type="match status" value="1"/>
</dbReference>
<evidence type="ECO:0000256" key="7">
    <source>
        <dbReference type="ARBA" id="ARBA00022722"/>
    </source>
</evidence>
<name>M3XJB1_LATCH</name>
<dbReference type="GO" id="GO:0004518">
    <property type="term" value="F:nuclease activity"/>
    <property type="evidence" value="ECO:0007669"/>
    <property type="project" value="UniProtKB-KW"/>
</dbReference>
<evidence type="ECO:0000256" key="8">
    <source>
        <dbReference type="ARBA" id="ARBA00022723"/>
    </source>
</evidence>
<organism evidence="14 15">
    <name type="scientific">Latimeria chalumnae</name>
    <name type="common">Coelacanth</name>
    <dbReference type="NCBI Taxonomy" id="7897"/>
    <lineage>
        <taxon>Eukaryota</taxon>
        <taxon>Metazoa</taxon>
        <taxon>Chordata</taxon>
        <taxon>Craniata</taxon>
        <taxon>Vertebrata</taxon>
        <taxon>Euteleostomi</taxon>
        <taxon>Coelacanthiformes</taxon>
        <taxon>Coelacanthidae</taxon>
        <taxon>Latimeria</taxon>
    </lineage>
</organism>
<dbReference type="PANTHER" id="PTHR22930:SF275">
    <property type="entry name" value="NUCLEASE HARBI1-RELATED"/>
    <property type="match status" value="1"/>
</dbReference>
<evidence type="ECO:0000313" key="14">
    <source>
        <dbReference type="Ensembl" id="ENSLACP00000022817.1"/>
    </source>
</evidence>
<keyword evidence="6" id="KW-0963">Cytoplasm</keyword>
<dbReference type="Proteomes" id="UP000008672">
    <property type="component" value="Unassembled WGS sequence"/>
</dbReference>
<accession>M3XJB1</accession>
<dbReference type="InterPro" id="IPR045249">
    <property type="entry name" value="HARBI1-like"/>
</dbReference>